<feature type="transmembrane region" description="Helical" evidence="20">
    <location>
        <begin position="427"/>
        <end position="450"/>
    </location>
</feature>
<dbReference type="FunFam" id="1.10.510.10:FF:001512">
    <property type="entry name" value="Receptor tyrosine-protein kinase erbB-2"/>
    <property type="match status" value="1"/>
</dbReference>
<dbReference type="EC" id="2.7.10.1" evidence="2"/>
<feature type="transmembrane region" description="Helical" evidence="20">
    <location>
        <begin position="743"/>
        <end position="763"/>
    </location>
</feature>
<evidence type="ECO:0000256" key="13">
    <source>
        <dbReference type="ARBA" id="ARBA00023157"/>
    </source>
</evidence>
<dbReference type="InterPro" id="IPR048525">
    <property type="entry name" value="DDR1-2_DS-like"/>
</dbReference>
<evidence type="ECO:0000256" key="10">
    <source>
        <dbReference type="ARBA" id="ARBA00022989"/>
    </source>
</evidence>
<keyword evidence="10 20" id="KW-1133">Transmembrane helix</keyword>
<protein>
    <recommendedName>
        <fullName evidence="2">receptor protein-tyrosine kinase</fullName>
        <ecNumber evidence="2">2.7.10.1</ecNumber>
    </recommendedName>
</protein>
<gene>
    <name evidence="24" type="primary">DDR2</name>
    <name evidence="24" type="ORF">T02_8489</name>
</gene>
<comment type="caution">
    <text evidence="24">The sequence shown here is derived from an EMBL/GenBank/DDBJ whole genome shotgun (WGS) entry which is preliminary data.</text>
</comment>
<dbReference type="Pfam" id="PF03564">
    <property type="entry name" value="DUF1759"/>
    <property type="match status" value="1"/>
</dbReference>
<keyword evidence="25" id="KW-1185">Reference proteome</keyword>
<evidence type="ECO:0000256" key="4">
    <source>
        <dbReference type="ARBA" id="ARBA00022679"/>
    </source>
</evidence>
<evidence type="ECO:0000256" key="18">
    <source>
        <dbReference type="PROSITE-ProRule" id="PRU10141"/>
    </source>
</evidence>
<dbReference type="OrthoDB" id="5920214at2759"/>
<dbReference type="EMBL" id="JYDW01000261">
    <property type="protein sequence ID" value="KRZ50517.1"/>
    <property type="molecule type" value="Genomic_DNA"/>
</dbReference>
<dbReference type="SUPFAM" id="SSF56112">
    <property type="entry name" value="Protein kinase-like (PK-like)"/>
    <property type="match status" value="1"/>
</dbReference>
<dbReference type="GO" id="GO:0048680">
    <property type="term" value="P:positive regulation of axon regeneration"/>
    <property type="evidence" value="ECO:0007669"/>
    <property type="project" value="UniProtKB-ARBA"/>
</dbReference>
<sequence length="2725" mass="308484">MTTTTTVFGACYSGIELSHLCSFNILLLLGTFRLCLALDLGGCYDALGMESGAILDQDISASSSFDEASVGAQYARIRIDNAGGAWCPRTQIDEIQYEYLEVNLQQLHVLTAVETQGRFGGGHGKEYPLHYILEYWRPGRGGQWIRYKDQQRNELIKANFDTNTAVKIVLDSPVIASRVRIVPFSKYPRTVCMRLELYGCKYEEGVIAYSVPQGDLDENADFTDKTYDGVQDVNGVLRHGLGQLTDGHIGGADDFTNVADPYKFPSSSTYQWVGWKSSGPGSMVEIVFSFDQPRNFSAVSIHVSDAHNSFSQLSVLFSFDGRRFLEVQNEALRPDSNSSKRASGWLVVPTRPRVAQFVKLSFELSSKMLFISEIQFASDVLVGNVTDHVKMFASNSHSSESGKEFQVDETAVNNFVVFPVGALSVQYIFLIVGIFSGCFIFVVVIALLAVRQRQRKSSSPAYSGLKPLQRPEHIIVDLKTGQMKVLSDEESWEPFFCNDKTANMRSNFYVTDSENCTLSKVLDFSLPEKQTLSHHHPCYSTEPVQSESLSTSPLLPNKKKSSSSDDCSSPCAASSCVPDSENSIKPAKACNATVPRPNSLHSDYDNPSLHYASSDVKVLVSCDPRPYGGKQLANIPRPRLVRLSDFRVLEKIGEGQYGEVHLCMWSEGSDDHQLVAVKCLRTGTMYNVREAFQREFDVLSNLSDRNLVHILGINMEEDPWFMVMEYLCYGNLNHFLRSREKNLLNFGTLVYMATQIASGMKYLENLNFVHRDLATRNCLVGDRCFVKISDFGMTQSEFSRDYVQIDDNYVVPVRWMSWESLFKKEFSTKSDVWSFAVLLWEILNRGASYPYENLTDEEIIENVRRVFHQDDRAIYLPQPAICCKEMYSLMLECWQRNPFKRPTFREIHLFLLRKNLGYSPLAMKFNCPEHIWIEQIHFGAKSREGRNLRILILFHKMKIETIKRRQQIEQNRLRETILQVLDQLETDSSELAVRNALRALDAQYAEAHRAQVTLEDVLPDGESLEAVLNEWRELCKEVFTTRTRADTFLKEKDESKEPMATPALTEKSGSKSQLGKLKPVPLPKFDGNILEFKSFWDQFEVNIDRREDIGAITKFLHLRSCLSGAALKAIEGITVCAENYPEVVQTLHNRFHRVPEVVESHVLKVVSLKECSDDGAADLTRLHDDLNRHFLELKALGKDVDANLSGFHALLPIIKKKLPPDTLEAWRAFVQGMTNEKITSSVFLSFLLNQSRIKGPARKMPARKPERRSEQGERFMTATIQVDPVGNCVVCCGIHPVESCPRFVELSGPERWQCVRKHGLCFGCLRKGHRRGSCQQNPDRPGQHPLLASENPHRRQNRRRTRRSAASRNARPEARPDGAVKEKNPTTAPAQGLEAEDAASDRAATELAPVGVHFSSTVRAPGVLLPVVQAMAYGENGKKRLVNCLLDSASEKSLIRTDVADELELSGTPNAVTVRGVHGLSARVADSRQVRFQLGQANEETAVSTKLELTALCIPNICDDLIATPWPWPREIDLPRAATLATPPCLTSIHVLIGFDMYYRVLGRGLRIAGEDDPIAMETIFGWILCGPKARSSAGKQDTTMVSTVTESSSAGATEELNLLLRRFWEIDSIGVVQEVETNSDEDVKRKFSESVTFDGKRYVVGLLWRAEAAQLPDNREVAMRRLRALRRQLNRDPEKDQEYSGVIRDYLDRGWAEKVDGTSGPPGRTWYLPHHAVYQHNQGKTKCRVVFDGSAEWNGTSLNNCLDPGPKLQPDLVAVLLRFRRSRIALQADIEKMYLQVGLRLEDRDVCRFLWQERDCGAPVKVYRLTRVGFGLTCSPFLAMQVVRHHAQRCGNIDELTDRVLSDMYVDDLATSCDGVDEARRLVQRLTELMKTGGFVLKKWASNDSDALMDLPAEDVSSADKDRLWKTLGLHWNRHSDHLTFMPMPDIHPERHDSKRELLSLASRLFDPLGCLAPFTIRAKKMFQSLWLKGLDWDDQLPLDISSVWCQWKRELETLDSVRVPRALMVIPKGQVRRSELHVFGDASETAFGAVAYLMTESMDGTKEVRFCLAKTRVAPVKRLSLPRLELMAALHVARLKEYVERELGLPFNRSTCWSDSTIVLSWIRGDPRRWKPFVANRVQEILSRTEPSQWRHCPTADNPADKLSRGCALDTLREDKLWWNGPAWLKEPIEQWPRLTMALSPEETRLVSPERKRVVTLCASLQEPSLLAIIDPSRYGTMERLVRITAYCCRFLANARTHAGERKIGARLSLQELQDAEKRWVRAIQADAFPVSKTVSGPIPVRAGDPLAALSPFVDTEGLLRVGGRLSRTALPWCHRHPLLLPRNGPVVELIVRRTHESELHAGLNQTLAALRRRFWVVRGRQAVKRCIRACIICRKHDARPFCPLMSDLPPERVTPSFPFNRVGLDFAGPLYVKDEHRPAQKAYICLFTCMVTRAVHLEVVFDMTTISFLAALRRFIARRGRPSVIHTDNFRTFKQADSFIRDLLRGNSAGKIREELAMRQIEWKYSTDRAPWCGGYWERLVRSMKNALRKVLGKALLRSWELHTVLCELEARINDRPLTLLSEDPHDCAPLTPAHFLIGRELASLPIPAASASAPTNASSLRKRWRHQQLLMKHLWNRWLEEYLVTLTSRGKWTKIGRQPEKGDLVFLVEEGVPRNRWKLGVIVEPLTGSDGVTRSVKVRTARGLLIRPSRSLILLEPASVR</sequence>
<keyword evidence="9 18" id="KW-0067">ATP-binding</keyword>
<dbReference type="Gene3D" id="3.10.10.10">
    <property type="entry name" value="HIV Type 1 Reverse Transcriptase, subunit A, domain 1"/>
    <property type="match status" value="1"/>
</dbReference>
<dbReference type="Gene3D" id="3.30.200.20">
    <property type="entry name" value="Phosphorylase Kinase, domain 1"/>
    <property type="match status" value="1"/>
</dbReference>
<keyword evidence="7 18" id="KW-0547">Nucleotide-binding</keyword>
<evidence type="ECO:0000259" key="21">
    <source>
        <dbReference type="PROSITE" id="PS50011"/>
    </source>
</evidence>
<dbReference type="InterPro" id="IPR001245">
    <property type="entry name" value="Ser-Thr/Tyr_kinase_cat_dom"/>
</dbReference>
<dbReference type="InterPro" id="IPR008266">
    <property type="entry name" value="Tyr_kinase_AS"/>
</dbReference>
<dbReference type="GO" id="GO:0005886">
    <property type="term" value="C:plasma membrane"/>
    <property type="evidence" value="ECO:0007669"/>
    <property type="project" value="UniProtKB-SubCell"/>
</dbReference>
<keyword evidence="8" id="KW-0418">Kinase</keyword>
<dbReference type="GO" id="GO:0005524">
    <property type="term" value="F:ATP binding"/>
    <property type="evidence" value="ECO:0007669"/>
    <property type="project" value="UniProtKB-UniRule"/>
</dbReference>
<feature type="domain" description="F5/8 type C" evidence="22">
    <location>
        <begin position="43"/>
        <end position="200"/>
    </location>
</feature>
<dbReference type="PROSITE" id="PS00109">
    <property type="entry name" value="PROTEIN_KINASE_TYR"/>
    <property type="match status" value="1"/>
</dbReference>
<dbReference type="InterPro" id="IPR020635">
    <property type="entry name" value="Tyr_kinase_cat_dom"/>
</dbReference>
<comment type="subcellular location">
    <subcellularLocation>
        <location evidence="1">Cell membrane</location>
        <topology evidence="1">Single-pass type I membrane protein</topology>
    </subcellularLocation>
</comment>
<dbReference type="InterPro" id="IPR005312">
    <property type="entry name" value="DUF1759"/>
</dbReference>
<evidence type="ECO:0000256" key="3">
    <source>
        <dbReference type="ARBA" id="ARBA00022475"/>
    </source>
</evidence>
<dbReference type="GO" id="GO:0042575">
    <property type="term" value="C:DNA polymerase complex"/>
    <property type="evidence" value="ECO:0007669"/>
    <property type="project" value="UniProtKB-ARBA"/>
</dbReference>
<dbReference type="Pfam" id="PF18701">
    <property type="entry name" value="DUF5641"/>
    <property type="match status" value="1"/>
</dbReference>
<dbReference type="InterPro" id="IPR011009">
    <property type="entry name" value="Kinase-like_dom_sf"/>
</dbReference>
<keyword evidence="13" id="KW-1015">Disulfide bond</keyword>
<evidence type="ECO:0000313" key="25">
    <source>
        <dbReference type="Proteomes" id="UP000054721"/>
    </source>
</evidence>
<evidence type="ECO:0000256" key="1">
    <source>
        <dbReference type="ARBA" id="ARBA00004251"/>
    </source>
</evidence>
<accession>A0A0V1KU93</accession>
<keyword evidence="6" id="KW-0732">Signal</keyword>
<keyword evidence="12" id="KW-0829">Tyrosine-protein kinase</keyword>
<dbReference type="InterPro" id="IPR001584">
    <property type="entry name" value="Integrase_cat-core"/>
</dbReference>
<dbReference type="SMART" id="SM00219">
    <property type="entry name" value="TyrKc"/>
    <property type="match status" value="1"/>
</dbReference>
<evidence type="ECO:0000256" key="11">
    <source>
        <dbReference type="ARBA" id="ARBA00023136"/>
    </source>
</evidence>
<dbReference type="SUPFAM" id="SSF49785">
    <property type="entry name" value="Galactose-binding domain-like"/>
    <property type="match status" value="1"/>
</dbReference>
<keyword evidence="11 20" id="KW-0472">Membrane</keyword>
<dbReference type="SUPFAM" id="SSF56672">
    <property type="entry name" value="DNA/RNA polymerases"/>
    <property type="match status" value="1"/>
</dbReference>
<dbReference type="PRINTS" id="PR00109">
    <property type="entry name" value="TYRKINASE"/>
</dbReference>
<feature type="region of interest" description="Disordered" evidence="19">
    <location>
        <begin position="1051"/>
        <end position="1075"/>
    </location>
</feature>
<dbReference type="GO" id="GO:0004714">
    <property type="term" value="F:transmembrane receptor protein tyrosine kinase activity"/>
    <property type="evidence" value="ECO:0007669"/>
    <property type="project" value="UniProtKB-EC"/>
</dbReference>
<dbReference type="PANTHER" id="PTHR47331">
    <property type="entry name" value="PHD-TYPE DOMAIN-CONTAINING PROTEIN"/>
    <property type="match status" value="1"/>
</dbReference>
<dbReference type="PROSITE" id="PS01285">
    <property type="entry name" value="FA58C_1"/>
    <property type="match status" value="1"/>
</dbReference>
<dbReference type="InterPro" id="IPR017441">
    <property type="entry name" value="Protein_kinase_ATP_BS"/>
</dbReference>
<evidence type="ECO:0000256" key="8">
    <source>
        <dbReference type="ARBA" id="ARBA00022777"/>
    </source>
</evidence>
<dbReference type="InterPro" id="IPR043128">
    <property type="entry name" value="Rev_trsase/Diguanyl_cyclase"/>
</dbReference>
<evidence type="ECO:0000259" key="23">
    <source>
        <dbReference type="PROSITE" id="PS50994"/>
    </source>
</evidence>
<dbReference type="InterPro" id="IPR040676">
    <property type="entry name" value="DUF5641"/>
</dbReference>
<dbReference type="PROSITE" id="PS50022">
    <property type="entry name" value="FA58C_3"/>
    <property type="match status" value="1"/>
</dbReference>
<evidence type="ECO:0000256" key="12">
    <source>
        <dbReference type="ARBA" id="ARBA00023137"/>
    </source>
</evidence>
<evidence type="ECO:0000256" key="19">
    <source>
        <dbReference type="SAM" id="MobiDB-lite"/>
    </source>
</evidence>
<feature type="compositionally biased region" description="Basic and acidic residues" evidence="19">
    <location>
        <begin position="1370"/>
        <end position="1384"/>
    </location>
</feature>
<dbReference type="Pfam" id="PF21114">
    <property type="entry name" value="DDR1-2_DS-like"/>
    <property type="match status" value="1"/>
</dbReference>
<evidence type="ECO:0000256" key="14">
    <source>
        <dbReference type="ARBA" id="ARBA00023170"/>
    </source>
</evidence>
<keyword evidence="5 20" id="KW-0812">Transmembrane</keyword>
<evidence type="ECO:0000256" key="15">
    <source>
        <dbReference type="ARBA" id="ARBA00023180"/>
    </source>
</evidence>
<dbReference type="InterPro" id="IPR043502">
    <property type="entry name" value="DNA/RNA_pol_sf"/>
</dbReference>
<keyword evidence="14 24" id="KW-0675">Receptor</keyword>
<name>A0A0V1KU93_9BILA</name>
<dbReference type="PANTHER" id="PTHR47331:SF5">
    <property type="entry name" value="RIBONUCLEASE H"/>
    <property type="match status" value="1"/>
</dbReference>
<feature type="domain" description="Integrase catalytic" evidence="23">
    <location>
        <begin position="2417"/>
        <end position="2604"/>
    </location>
</feature>
<evidence type="ECO:0000256" key="2">
    <source>
        <dbReference type="ARBA" id="ARBA00011902"/>
    </source>
</evidence>
<feature type="region of interest" description="Disordered" evidence="19">
    <location>
        <begin position="1332"/>
        <end position="1404"/>
    </location>
</feature>
<dbReference type="CDD" id="cd00057">
    <property type="entry name" value="FA58C"/>
    <property type="match status" value="1"/>
</dbReference>
<evidence type="ECO:0000256" key="17">
    <source>
        <dbReference type="ARBA" id="ARBA00061639"/>
    </source>
</evidence>
<feature type="region of interest" description="Disordered" evidence="19">
    <location>
        <begin position="537"/>
        <end position="569"/>
    </location>
</feature>
<dbReference type="InterPro" id="IPR041588">
    <property type="entry name" value="Integrase_H2C2"/>
</dbReference>
<dbReference type="SUPFAM" id="SSF53098">
    <property type="entry name" value="Ribonuclease H-like"/>
    <property type="match status" value="1"/>
</dbReference>
<evidence type="ECO:0000256" key="16">
    <source>
        <dbReference type="ARBA" id="ARBA00051243"/>
    </source>
</evidence>
<dbReference type="Gene3D" id="1.10.510.10">
    <property type="entry name" value="Transferase(Phosphotransferase) domain 1"/>
    <property type="match status" value="1"/>
</dbReference>
<evidence type="ECO:0000256" key="5">
    <source>
        <dbReference type="ARBA" id="ARBA00022692"/>
    </source>
</evidence>
<dbReference type="Pfam" id="PF05380">
    <property type="entry name" value="Peptidase_A17"/>
    <property type="match status" value="1"/>
</dbReference>
<dbReference type="Pfam" id="PF17921">
    <property type="entry name" value="Integrase_H2C2"/>
    <property type="match status" value="1"/>
</dbReference>
<dbReference type="PROSITE" id="PS50994">
    <property type="entry name" value="INTEGRASE"/>
    <property type="match status" value="1"/>
</dbReference>
<evidence type="ECO:0000313" key="24">
    <source>
        <dbReference type="EMBL" id="KRZ50517.1"/>
    </source>
</evidence>
<dbReference type="CDD" id="cd01644">
    <property type="entry name" value="RT_pepA17"/>
    <property type="match status" value="1"/>
</dbReference>
<feature type="compositionally biased region" description="Basic residues" evidence="19">
    <location>
        <begin position="1354"/>
        <end position="1365"/>
    </location>
</feature>
<dbReference type="InterPro" id="IPR000719">
    <property type="entry name" value="Prot_kinase_dom"/>
</dbReference>
<dbReference type="SMART" id="SM00231">
    <property type="entry name" value="FA58C"/>
    <property type="match status" value="1"/>
</dbReference>
<dbReference type="Gene3D" id="1.10.340.70">
    <property type="match status" value="1"/>
</dbReference>
<evidence type="ECO:0000259" key="22">
    <source>
        <dbReference type="PROSITE" id="PS50022"/>
    </source>
</evidence>
<dbReference type="Gene3D" id="3.30.70.270">
    <property type="match status" value="1"/>
</dbReference>
<dbReference type="InterPro" id="IPR008979">
    <property type="entry name" value="Galactose-bd-like_sf"/>
</dbReference>
<dbReference type="STRING" id="6335.A0A0V1KU93"/>
<dbReference type="PROSITE" id="PS01286">
    <property type="entry name" value="FA58C_2"/>
    <property type="match status" value="1"/>
</dbReference>
<proteinExistence type="inferred from homology"/>
<comment type="catalytic activity">
    <reaction evidence="16">
        <text>L-tyrosyl-[protein] + ATP = O-phospho-L-tyrosyl-[protein] + ADP + H(+)</text>
        <dbReference type="Rhea" id="RHEA:10596"/>
        <dbReference type="Rhea" id="RHEA-COMP:10136"/>
        <dbReference type="Rhea" id="RHEA-COMP:20101"/>
        <dbReference type="ChEBI" id="CHEBI:15378"/>
        <dbReference type="ChEBI" id="CHEBI:30616"/>
        <dbReference type="ChEBI" id="CHEBI:46858"/>
        <dbReference type="ChEBI" id="CHEBI:61978"/>
        <dbReference type="ChEBI" id="CHEBI:456216"/>
        <dbReference type="EC" id="2.7.10.1"/>
    </reaction>
</comment>
<dbReference type="PROSITE" id="PS00107">
    <property type="entry name" value="PROTEIN_KINASE_ATP"/>
    <property type="match status" value="1"/>
</dbReference>
<feature type="domain" description="Protein kinase" evidence="21">
    <location>
        <begin position="646"/>
        <end position="911"/>
    </location>
</feature>
<dbReference type="InterPro" id="IPR000421">
    <property type="entry name" value="FA58C"/>
</dbReference>
<dbReference type="Pfam" id="PF07714">
    <property type="entry name" value="PK_Tyr_Ser-Thr"/>
    <property type="match status" value="1"/>
</dbReference>
<dbReference type="Pfam" id="PF00754">
    <property type="entry name" value="F5_F8_type_C"/>
    <property type="match status" value="1"/>
</dbReference>
<dbReference type="InterPro" id="IPR008042">
    <property type="entry name" value="Retrotrans_Pao"/>
</dbReference>
<dbReference type="FunFam" id="2.60.120.260:FF:000007">
    <property type="entry name" value="Discoidin domain receptor tyrosine kinase 1"/>
    <property type="match status" value="1"/>
</dbReference>
<evidence type="ECO:0000256" key="20">
    <source>
        <dbReference type="SAM" id="Phobius"/>
    </source>
</evidence>
<comment type="similarity">
    <text evidence="17">Belongs to the protein kinase superfamily. Tyr protein kinase family. Insulin receptor subfamily.</text>
</comment>
<keyword evidence="3" id="KW-1003">Cell membrane</keyword>
<dbReference type="Gene3D" id="2.60.120.260">
    <property type="entry name" value="Galactose-binding domain-like"/>
    <property type="match status" value="1"/>
</dbReference>
<keyword evidence="4" id="KW-0808">Transferase</keyword>
<dbReference type="PROSITE" id="PS50011">
    <property type="entry name" value="PROTEIN_KINASE_DOM"/>
    <property type="match status" value="1"/>
</dbReference>
<dbReference type="Gene3D" id="2.60.120.1190">
    <property type="match status" value="1"/>
</dbReference>
<organism evidence="24 25">
    <name type="scientific">Trichinella nativa</name>
    <dbReference type="NCBI Taxonomy" id="6335"/>
    <lineage>
        <taxon>Eukaryota</taxon>
        <taxon>Metazoa</taxon>
        <taxon>Ecdysozoa</taxon>
        <taxon>Nematoda</taxon>
        <taxon>Enoplea</taxon>
        <taxon>Dorylaimia</taxon>
        <taxon>Trichinellida</taxon>
        <taxon>Trichinellidae</taxon>
        <taxon>Trichinella</taxon>
    </lineage>
</organism>
<evidence type="ECO:0000256" key="9">
    <source>
        <dbReference type="ARBA" id="ARBA00022840"/>
    </source>
</evidence>
<evidence type="ECO:0000256" key="7">
    <source>
        <dbReference type="ARBA" id="ARBA00022741"/>
    </source>
</evidence>
<dbReference type="GO" id="GO:0015074">
    <property type="term" value="P:DNA integration"/>
    <property type="evidence" value="ECO:0007669"/>
    <property type="project" value="InterPro"/>
</dbReference>
<dbReference type="GO" id="GO:0003676">
    <property type="term" value="F:nucleic acid binding"/>
    <property type="evidence" value="ECO:0007669"/>
    <property type="project" value="InterPro"/>
</dbReference>
<keyword evidence="15" id="KW-0325">Glycoprotein</keyword>
<dbReference type="InterPro" id="IPR012337">
    <property type="entry name" value="RNaseH-like_sf"/>
</dbReference>
<feature type="binding site" evidence="18">
    <location>
        <position position="678"/>
    </location>
    <ligand>
        <name>ATP</name>
        <dbReference type="ChEBI" id="CHEBI:30616"/>
    </ligand>
</feature>
<dbReference type="GO" id="GO:0008045">
    <property type="term" value="P:motor neuron axon guidance"/>
    <property type="evidence" value="ECO:0007669"/>
    <property type="project" value="UniProtKB-ARBA"/>
</dbReference>
<dbReference type="InterPro" id="IPR036397">
    <property type="entry name" value="RNaseH_sf"/>
</dbReference>
<dbReference type="Proteomes" id="UP000054721">
    <property type="component" value="Unassembled WGS sequence"/>
</dbReference>
<evidence type="ECO:0000256" key="6">
    <source>
        <dbReference type="ARBA" id="ARBA00022729"/>
    </source>
</evidence>
<dbReference type="Gene3D" id="3.30.420.10">
    <property type="entry name" value="Ribonuclease H-like superfamily/Ribonuclease H"/>
    <property type="match status" value="1"/>
</dbReference>
<reference evidence="24 25" key="1">
    <citation type="submission" date="2015-05" db="EMBL/GenBank/DDBJ databases">
        <title>Evolution of Trichinella species and genotypes.</title>
        <authorList>
            <person name="Korhonen P.K."/>
            <person name="Edoardo P."/>
            <person name="Giuseppe L.R."/>
            <person name="Gasser R.B."/>
        </authorList>
    </citation>
    <scope>NUCLEOTIDE SEQUENCE [LARGE SCALE GENOMIC DNA]</scope>
    <source>
        <strain evidence="24">ISS10</strain>
    </source>
</reference>